<dbReference type="STRING" id="1403190.A0A0F0IG60"/>
<evidence type="ECO:0000259" key="3">
    <source>
        <dbReference type="Pfam" id="PF18413"/>
    </source>
</evidence>
<evidence type="ECO:0000313" key="5">
    <source>
        <dbReference type="EMBL" id="KJK66680.1"/>
    </source>
</evidence>
<evidence type="ECO:0000256" key="1">
    <source>
        <dbReference type="SAM" id="Coils"/>
    </source>
</evidence>
<dbReference type="OrthoDB" id="4503544at2759"/>
<organism evidence="5 6">
    <name type="scientific">Aspergillus parasiticus (strain ATCC 56775 / NRRL 5862 / SRRC 143 / SU-1)</name>
    <dbReference type="NCBI Taxonomy" id="1403190"/>
    <lineage>
        <taxon>Eukaryota</taxon>
        <taxon>Fungi</taxon>
        <taxon>Dikarya</taxon>
        <taxon>Ascomycota</taxon>
        <taxon>Pezizomycotina</taxon>
        <taxon>Eurotiomycetes</taxon>
        <taxon>Eurotiomycetidae</taxon>
        <taxon>Eurotiales</taxon>
        <taxon>Aspergillaceae</taxon>
        <taxon>Aspergillus</taxon>
        <taxon>Aspergillus subgen. Circumdati</taxon>
    </lineage>
</organism>
<dbReference type="InterPro" id="IPR040840">
    <property type="entry name" value="TcA_TcB_BD"/>
</dbReference>
<accession>A0A0F0IG60</accession>
<proteinExistence type="predicted"/>
<dbReference type="InterPro" id="IPR046839">
    <property type="entry name" value="ABC_toxin_N"/>
</dbReference>
<dbReference type="Pfam" id="PF18413">
    <property type="entry name" value="Neuraminidase"/>
    <property type="match status" value="1"/>
</dbReference>
<dbReference type="Proteomes" id="UP000033540">
    <property type="component" value="Unassembled WGS sequence"/>
</dbReference>
<feature type="domain" description="ABC toxin N-terminal" evidence="4">
    <location>
        <begin position="1328"/>
        <end position="1453"/>
    </location>
</feature>
<keyword evidence="1" id="KW-0175">Coiled coil</keyword>
<sequence>MPPLSDNDRLFESVLPYLFDKEKDTFKFIEADVKESDSLHSAIESLAHDRQIPETDKEKLSIFSSLLELLDSRGIIAVFDAKRKERDIAFIEAPEDLIELIAGLPDDAVPSSVAAIWPQVRRQLLEENPTATLIGLLRSNVILEPASLNGKVSTLLRIASRELRLNISKDSIRRCFNDKEKRDKIEELAGIGEADFGACLSFLTQIQELLALVYQPEDIGALVKLGFVSPETIARVKTQAVDKMTKEGIPSARAERIFGHALAIDLRRERLWVDALVARGTSGIADVALAATEVDSPPAAGSDADEPTDGEINLSTIFDLESIGCVDCGSVLSPAAYYVYLLEELDKIKCGEKASLLDKLMERRADLGTLELSCSNTKIPIPYIDLVNEVLESALARAANLPDTPFNMGSNDEENTYLAQPKTTNYTVYKGAVLSMVFPMDVFPYNQAIHSTRALLTASGVSRSRLLTTLGSVNRIMKTGKVEEGDARSILDRAISAEILGLQHEDYVSIVKEGFYTYSQLKKRSPSLTEEGYQKQIGLKNTCEYWGYEGDAEMTGPSGLSNIKTHILPRSGLSFLDFMTLLKTRFIGRRLVILSKAQTLEFDGSTENMRLWQIPLQDKDAKQNIIDPSMCDQVQGFLRLQRKLGWSIEDLDAYYCTLAGSRSIPLDAQFLNDLAAAKQLVTLTNLEPAELQPLWGDMNAHGERSLYTKLFCQTNAADKDVFRGPAIAEGSLKISHHLDRVMAGLSISAAEYESIMEVARIPDQLCLENLSRLYRISLLCKVLEISPLEYQGLLSLYDYGFDFFKDPATTLSVVKQFSPDQTPAPRWTLAELLFVIRRVPSSVDDSTNPTIEKKIEAAASVLSALMPYGTNGGKVDEANLGVQVTRLCTRLFGPDKGQRLVDFLEDPARTRKNVPRMHDLFVEYLNRFLGEKSARSLLEDLTLKDKSATDKVNSRRRAFIDTLSPVIDRATKKEVIMVSLSSFLPNISSTMLQFAISEMITVREKDSSGKMSVKSGMESLLEQGETSPASIKGYDGYFLPPKTDVYTFTTATGQEKPPTLQIDGETLPFSTSESNLLTATSRRLMSGTWYRLQYTGDVSQFKWAAQSVIGVAPVGFTDENLVDAQVVLRIGSILESVMQISLIIDRMALQETEIEFWQTARIFNFTALSLYDIERLEQYRQLKGQFSQASAEKTLLELYRWLYGTHDSQQGTLAENIESVTGWPERTCSRLLEAKYPALDENARRELFKDITVLFQMSETLKFVDRLNLPSMSLESLLNLAEPSIPLSTGATAEKDFQNAAALRSALQGKMSPASIRSGPTAFSAANDQIRQGQRGALVQCLLTDKYRVHQYVTTPEKLFGYFLCDVEMGSQFQTSRIKQAISTVQLFIQRCLLGAEDMYDIKDTTRELLMDLDLESMMRYRLWEAKRKSFLYPENWLDPSLRDDKTEQFKLVESAVMEKKLDMDTIGTLIQGYLYGVNEVADIQVEAYLWERKDKTSKRSRGSQKGFQKEEIDYTSAFHLFGRTRTSPATHYYRKLELQGSTFNQITYWDPWTKMDVDIPVNELDDAGNKLPRTGSYLVPAVFHGRLFVFLPDILARKEESKEKPATPLAQPASAVDEKPGDIVKFLEKNVRKSTPKYRWEIRMGFIEYQNGKWSNRKVSQSVLYIPQEDYQLPNISGFQFHIDTRTDNVESDAVLRVRVCRTGQCLGVFEMRGQQLLLVDSDQYPVDSVTARSVLRTVNPNIEFSKLINRDGKSWNVGESPDFASLDPPPILPEKRERDNTVMAHSLVVSFDDINYKATTGFVLEVCDKEDFRTLFLFPPFRREYDPQRKGLLKGDNLDEENMNDYINPMLLKKLGDGKGLKPLYDTIRGFKYSETTTGAPADDYSHDIFGRRNTVLPHERSTPFAIYNWELGVHIPSLLIERLLATHQYELALTVARLVFDPTIVGGKVEEAWSFPPFRSRQVRTGKGAAFDLEWQKSISKHEWLERKGNVHAAARGMPRAYMLRIAMKYIEILIAAGDEQFRLNTLESIPLALQRYIEASQVFGPQPATIPRLGKTASMSYNQVKGHIDADRNWNVRLGLEFPFFGLPGRNDQPVPVPNDRNLGFMKTGYFCVPANPALMQLRNLIDDRLYNIRNGMDINGRKRILPLFDAPIDPGALMQSNGGSRGTALGSLLGGLESPMPKCRFSYLIQQAYSLINELEGTAQQLLSIREKKDAEGLSAIRYKHQRSVLAWTTKVKEQQKKEIQKAREVLEASRRQQQMHLEYFLRLTGENKAVPQPGEQWEDIQISIEAPTKDDLRMSPYENMESLSSELASALNANVSNLEASASELLNIPTITMNVQPWGVGLSTGLGGETLGRIVQTKASRLRTNALAASDNASRAARKSALSRQLQERLFQANTAGRELMRIDKDLEQLQTRIESVDLEVKTQQQEAENVAVEEEWMKRKYTNQQLYTVLDNSVSQILQQTYTLALDMAKVARRALDFEHAMRFPDSSITSQPPTTIGGYWENSIDGLTSAKSLILDLKRMEICHMENSTHDFEITKAISLRQLDPLSLIQLQETGSAKMTLDEALFDMDYPGHYCRRISSVALTIPCILGAYTSVNCTLTLLQHRYRVSPLVKDAKTLYLKEDGKYRTDQIPITSIAVSNGVQDTGSFSLDFRSSNTYGPFEGAGVLSDWQITLPTKHKQFDYRTISDVVMHLRYTSVDSSGRLKVAAETAVDSVEAPPLAINLKNDYPSEWYQALSATAGSKSIMKLGGLRERMPFWTRNKKTVKASSVTLLVYPAVPKATLKSTNTSSPQLTLNVNKQASVGNYTALKADSGTFPALDQMWELSTERTALQRGWLLIEYSAK</sequence>
<protein>
    <submittedName>
        <fullName evidence="5">Uncharacterized protein</fullName>
    </submittedName>
</protein>
<name>A0A0F0IG60_ASPPU</name>
<feature type="coiled-coil region" evidence="1">
    <location>
        <begin position="2403"/>
        <end position="2437"/>
    </location>
</feature>
<dbReference type="InterPro" id="IPR041079">
    <property type="entry name" value="Neuraminidase-like"/>
</dbReference>
<dbReference type="Pfam" id="PF20220">
    <property type="entry name" value="ABC_toxin_N"/>
    <property type="match status" value="1"/>
</dbReference>
<evidence type="ECO:0000259" key="2">
    <source>
        <dbReference type="Pfam" id="PF18276"/>
    </source>
</evidence>
<evidence type="ECO:0000313" key="6">
    <source>
        <dbReference type="Proteomes" id="UP000033540"/>
    </source>
</evidence>
<gene>
    <name evidence="5" type="ORF">P875_00128007</name>
</gene>
<dbReference type="Pfam" id="PF18276">
    <property type="entry name" value="TcA_TcB_BD"/>
    <property type="match status" value="1"/>
</dbReference>
<evidence type="ECO:0000259" key="4">
    <source>
        <dbReference type="Pfam" id="PF20220"/>
    </source>
</evidence>
<feature type="domain" description="Neuraminidase-like" evidence="3">
    <location>
        <begin position="1514"/>
        <end position="1671"/>
    </location>
</feature>
<dbReference type="EMBL" id="JZEE01000235">
    <property type="protein sequence ID" value="KJK66680.1"/>
    <property type="molecule type" value="Genomic_DNA"/>
</dbReference>
<reference evidence="5 6" key="1">
    <citation type="submission" date="2015-02" db="EMBL/GenBank/DDBJ databases">
        <title>Draft genome sequence of Aspergillus parasiticus SU-1.</title>
        <authorList>
            <person name="Yu J."/>
            <person name="Fedorova N."/>
            <person name="Yin Y."/>
            <person name="Losada L."/>
            <person name="Zafar N."/>
            <person name="Taujale R."/>
            <person name="Ehrlich K.C."/>
            <person name="Bhatnagar D."/>
            <person name="Cleveland T.E."/>
            <person name="Bennett J.W."/>
            <person name="Nierman W.C."/>
        </authorList>
    </citation>
    <scope>NUCLEOTIDE SEQUENCE [LARGE SCALE GENOMIC DNA]</scope>
    <source>
        <strain evidence="6">ATCC 56775 / NRRL 5862 / SRRC 143 / SU-1</strain>
    </source>
</reference>
<feature type="domain" description="Tc toxin complex TcA C-terminal TcB-binding" evidence="2">
    <location>
        <begin position="2415"/>
        <end position="2709"/>
    </location>
</feature>
<comment type="caution">
    <text evidence="5">The sequence shown here is derived from an EMBL/GenBank/DDBJ whole genome shotgun (WGS) entry which is preliminary data.</text>
</comment>